<dbReference type="Pfam" id="PF01266">
    <property type="entry name" value="DAO"/>
    <property type="match status" value="1"/>
</dbReference>
<proteinExistence type="predicted"/>
<name>A0A6A5TZJ9_9PLEO</name>
<dbReference type="InterPro" id="IPR006076">
    <property type="entry name" value="FAD-dep_OxRdtase"/>
</dbReference>
<accession>A0A6A5TZJ9</accession>
<organism evidence="2 3">
    <name type="scientific">Byssothecium circinans</name>
    <dbReference type="NCBI Taxonomy" id="147558"/>
    <lineage>
        <taxon>Eukaryota</taxon>
        <taxon>Fungi</taxon>
        <taxon>Dikarya</taxon>
        <taxon>Ascomycota</taxon>
        <taxon>Pezizomycotina</taxon>
        <taxon>Dothideomycetes</taxon>
        <taxon>Pleosporomycetidae</taxon>
        <taxon>Pleosporales</taxon>
        <taxon>Massarineae</taxon>
        <taxon>Massarinaceae</taxon>
        <taxon>Byssothecium</taxon>
    </lineage>
</organism>
<protein>
    <submittedName>
        <fullName evidence="2">FAD dependent oxidoreductase</fullName>
    </submittedName>
</protein>
<dbReference type="AlphaFoldDB" id="A0A6A5TZJ9"/>
<sequence length="473" mass="51276">MKHACSSLPTPTSTDSFWHSEPNNFLIGHRTTEELPKEADIVIVGSGITGTSTARFLAEDERAKGKSIVLLEAREACWGATGRNGGHCQPLLFDRSSDVAEFELRNVAAVKSYIETHSVSCEWRSVTGCRSFWTEQVMQEAEKEIAHLQEIAPEIAKHVTVIKDKEGLKKHRVSEEAAGIALTKGAASLWPYKLVTFILEKLVRDGKLNLQTKTPVTEITSEGNKHTLHTPRGTITSSTIILATNAYTSALLPHFADLIVPVRGEMSALFPPEESTILPNSHGMVAALGQSANNDDYLIQRPFSGVPNPAGHLMFGGGRGAGKLPTVGVSDDSVIDEDTAAYLRGALLKVLKLDGKTEGLKELKASKIWTGIMGYSRDDHPWVGKVPQKEGLWLVGGYTGHGMPNATLCGKAVVDMVLAELEGKDVEKVQLGMVEKGDMPKSYLISEERIAKARLWPTVAVQDAEGVHMIGVV</sequence>
<feature type="domain" description="FAD dependent oxidoreductase" evidence="1">
    <location>
        <begin position="40"/>
        <end position="416"/>
    </location>
</feature>
<evidence type="ECO:0000313" key="2">
    <source>
        <dbReference type="EMBL" id="KAF1957868.1"/>
    </source>
</evidence>
<dbReference type="Gene3D" id="3.30.9.10">
    <property type="entry name" value="D-Amino Acid Oxidase, subunit A, domain 2"/>
    <property type="match status" value="1"/>
</dbReference>
<evidence type="ECO:0000259" key="1">
    <source>
        <dbReference type="Pfam" id="PF01266"/>
    </source>
</evidence>
<dbReference type="SUPFAM" id="SSF51905">
    <property type="entry name" value="FAD/NAD(P)-binding domain"/>
    <property type="match status" value="1"/>
</dbReference>
<dbReference type="Gene3D" id="3.50.50.60">
    <property type="entry name" value="FAD/NAD(P)-binding domain"/>
    <property type="match status" value="1"/>
</dbReference>
<dbReference type="InterPro" id="IPR036188">
    <property type="entry name" value="FAD/NAD-bd_sf"/>
</dbReference>
<dbReference type="Proteomes" id="UP000800035">
    <property type="component" value="Unassembled WGS sequence"/>
</dbReference>
<dbReference type="PANTHER" id="PTHR13847">
    <property type="entry name" value="SARCOSINE DEHYDROGENASE-RELATED"/>
    <property type="match status" value="1"/>
</dbReference>
<dbReference type="OrthoDB" id="429143at2759"/>
<dbReference type="EMBL" id="ML976988">
    <property type="protein sequence ID" value="KAF1957868.1"/>
    <property type="molecule type" value="Genomic_DNA"/>
</dbReference>
<gene>
    <name evidence="2" type="ORF">CC80DRAFT_546923</name>
</gene>
<evidence type="ECO:0000313" key="3">
    <source>
        <dbReference type="Proteomes" id="UP000800035"/>
    </source>
</evidence>
<reference evidence="2" key="1">
    <citation type="journal article" date="2020" name="Stud. Mycol.">
        <title>101 Dothideomycetes genomes: a test case for predicting lifestyles and emergence of pathogens.</title>
        <authorList>
            <person name="Haridas S."/>
            <person name="Albert R."/>
            <person name="Binder M."/>
            <person name="Bloem J."/>
            <person name="Labutti K."/>
            <person name="Salamov A."/>
            <person name="Andreopoulos B."/>
            <person name="Baker S."/>
            <person name="Barry K."/>
            <person name="Bills G."/>
            <person name="Bluhm B."/>
            <person name="Cannon C."/>
            <person name="Castanera R."/>
            <person name="Culley D."/>
            <person name="Daum C."/>
            <person name="Ezra D."/>
            <person name="Gonzalez J."/>
            <person name="Henrissat B."/>
            <person name="Kuo A."/>
            <person name="Liang C."/>
            <person name="Lipzen A."/>
            <person name="Lutzoni F."/>
            <person name="Magnuson J."/>
            <person name="Mondo S."/>
            <person name="Nolan M."/>
            <person name="Ohm R."/>
            <person name="Pangilinan J."/>
            <person name="Park H.-J."/>
            <person name="Ramirez L."/>
            <person name="Alfaro M."/>
            <person name="Sun H."/>
            <person name="Tritt A."/>
            <person name="Yoshinaga Y."/>
            <person name="Zwiers L.-H."/>
            <person name="Turgeon B."/>
            <person name="Goodwin S."/>
            <person name="Spatafora J."/>
            <person name="Crous P."/>
            <person name="Grigoriev I."/>
        </authorList>
    </citation>
    <scope>NUCLEOTIDE SEQUENCE</scope>
    <source>
        <strain evidence="2">CBS 675.92</strain>
    </source>
</reference>
<dbReference type="GO" id="GO:0005737">
    <property type="term" value="C:cytoplasm"/>
    <property type="evidence" value="ECO:0007669"/>
    <property type="project" value="TreeGrafter"/>
</dbReference>
<keyword evidence="3" id="KW-1185">Reference proteome</keyword>
<dbReference type="PANTHER" id="PTHR13847:SF129">
    <property type="entry name" value="FAD DEPENDENT OXIDOREDUCTASE"/>
    <property type="match status" value="1"/>
</dbReference>